<evidence type="ECO:0000313" key="1">
    <source>
        <dbReference type="EMBL" id="OQR81813.1"/>
    </source>
</evidence>
<proteinExistence type="predicted"/>
<comment type="caution">
    <text evidence="1">The sequence shown here is derived from an EMBL/GenBank/DDBJ whole genome shotgun (WGS) entry which is preliminary data.</text>
</comment>
<dbReference type="STRING" id="74557.A0A1V9Y7X6"/>
<sequence length="336" mass="38752">MAVKLHPSPIFKYSCLSSFRKPIDSKAIHLIPNPGHPHRKRNLLPIPCLSLYNTTIQAPQNPPIFFEAVADSMEYILPKYPNKNCQYFCGHDIPIVIKANNPVVVTCPYISDEVYNNRLEKFVGKNVTLQLSNFYKDIQQPLNPVRITKLLNIPAFVYFGTLLGSWRDEGIIPHLRDLDIGLPVKTDWRRVKLEMWYHGFYVFSDYIFRACVASHHPLSPLLYSKNINLLITKSISSTLVKDKRYDHGTPYLDIYTSEERQNRIAIQTAAQLIPKNLIFPLNCHERILGMPIPSIVYPEAMFHTEYGASYTLDHSSKLEDCESYCDYQLLYESNIP</sequence>
<name>A0A1V9Y7X6_9STRA</name>
<accession>A0A1V9Y7X6</accession>
<keyword evidence="2" id="KW-1185">Reference proteome</keyword>
<dbReference type="OrthoDB" id="444255at2759"/>
<dbReference type="AlphaFoldDB" id="A0A1V9Y7X6"/>
<gene>
    <name evidence="1" type="ORF">THRCLA_11382</name>
</gene>
<reference evidence="1 2" key="1">
    <citation type="journal article" date="2014" name="Genome Biol. Evol.">
        <title>The secreted proteins of Achlya hypogyna and Thraustotheca clavata identify the ancestral oomycete secretome and reveal gene acquisitions by horizontal gene transfer.</title>
        <authorList>
            <person name="Misner I."/>
            <person name="Blouin N."/>
            <person name="Leonard G."/>
            <person name="Richards T.A."/>
            <person name="Lane C.E."/>
        </authorList>
    </citation>
    <scope>NUCLEOTIDE SEQUENCE [LARGE SCALE GENOMIC DNA]</scope>
    <source>
        <strain evidence="1 2">ATCC 34112</strain>
    </source>
</reference>
<protein>
    <submittedName>
        <fullName evidence="1">Uncharacterized protein</fullName>
    </submittedName>
</protein>
<evidence type="ECO:0000313" key="2">
    <source>
        <dbReference type="Proteomes" id="UP000243217"/>
    </source>
</evidence>
<organism evidence="1 2">
    <name type="scientific">Thraustotheca clavata</name>
    <dbReference type="NCBI Taxonomy" id="74557"/>
    <lineage>
        <taxon>Eukaryota</taxon>
        <taxon>Sar</taxon>
        <taxon>Stramenopiles</taxon>
        <taxon>Oomycota</taxon>
        <taxon>Saprolegniomycetes</taxon>
        <taxon>Saprolegniales</taxon>
        <taxon>Achlyaceae</taxon>
        <taxon>Thraustotheca</taxon>
    </lineage>
</organism>
<dbReference type="Proteomes" id="UP000243217">
    <property type="component" value="Unassembled WGS sequence"/>
</dbReference>
<dbReference type="EMBL" id="JNBS01004892">
    <property type="protein sequence ID" value="OQR81813.1"/>
    <property type="molecule type" value="Genomic_DNA"/>
</dbReference>